<dbReference type="EMBL" id="ML210592">
    <property type="protein sequence ID" value="TFK16980.1"/>
    <property type="molecule type" value="Genomic_DNA"/>
</dbReference>
<evidence type="ECO:0000313" key="2">
    <source>
        <dbReference type="EMBL" id="TFK16980.1"/>
    </source>
</evidence>
<feature type="compositionally biased region" description="Basic and acidic residues" evidence="1">
    <location>
        <begin position="98"/>
        <end position="109"/>
    </location>
</feature>
<accession>A0A5C3KA68</accession>
<dbReference type="Proteomes" id="UP000307440">
    <property type="component" value="Unassembled WGS sequence"/>
</dbReference>
<organism evidence="2 3">
    <name type="scientific">Coprinopsis marcescibilis</name>
    <name type="common">Agaric fungus</name>
    <name type="synonym">Psathyrella marcescibilis</name>
    <dbReference type="NCBI Taxonomy" id="230819"/>
    <lineage>
        <taxon>Eukaryota</taxon>
        <taxon>Fungi</taxon>
        <taxon>Dikarya</taxon>
        <taxon>Basidiomycota</taxon>
        <taxon>Agaricomycotina</taxon>
        <taxon>Agaricomycetes</taxon>
        <taxon>Agaricomycetidae</taxon>
        <taxon>Agaricales</taxon>
        <taxon>Agaricineae</taxon>
        <taxon>Psathyrellaceae</taxon>
        <taxon>Coprinopsis</taxon>
    </lineage>
</organism>
<keyword evidence="3" id="KW-1185">Reference proteome</keyword>
<feature type="region of interest" description="Disordered" evidence="1">
    <location>
        <begin position="83"/>
        <end position="119"/>
    </location>
</feature>
<proteinExistence type="predicted"/>
<gene>
    <name evidence="2" type="ORF">FA15DRAFT_371680</name>
</gene>
<dbReference type="AlphaFoldDB" id="A0A5C3KA68"/>
<evidence type="ECO:0000313" key="3">
    <source>
        <dbReference type="Proteomes" id="UP000307440"/>
    </source>
</evidence>
<reference evidence="2 3" key="1">
    <citation type="journal article" date="2019" name="Nat. Ecol. Evol.">
        <title>Megaphylogeny resolves global patterns of mushroom evolution.</title>
        <authorList>
            <person name="Varga T."/>
            <person name="Krizsan K."/>
            <person name="Foldi C."/>
            <person name="Dima B."/>
            <person name="Sanchez-Garcia M."/>
            <person name="Sanchez-Ramirez S."/>
            <person name="Szollosi G.J."/>
            <person name="Szarkandi J.G."/>
            <person name="Papp V."/>
            <person name="Albert L."/>
            <person name="Andreopoulos W."/>
            <person name="Angelini C."/>
            <person name="Antonin V."/>
            <person name="Barry K.W."/>
            <person name="Bougher N.L."/>
            <person name="Buchanan P."/>
            <person name="Buyck B."/>
            <person name="Bense V."/>
            <person name="Catcheside P."/>
            <person name="Chovatia M."/>
            <person name="Cooper J."/>
            <person name="Damon W."/>
            <person name="Desjardin D."/>
            <person name="Finy P."/>
            <person name="Geml J."/>
            <person name="Haridas S."/>
            <person name="Hughes K."/>
            <person name="Justo A."/>
            <person name="Karasinski D."/>
            <person name="Kautmanova I."/>
            <person name="Kiss B."/>
            <person name="Kocsube S."/>
            <person name="Kotiranta H."/>
            <person name="LaButti K.M."/>
            <person name="Lechner B.E."/>
            <person name="Liimatainen K."/>
            <person name="Lipzen A."/>
            <person name="Lukacs Z."/>
            <person name="Mihaltcheva S."/>
            <person name="Morgado L.N."/>
            <person name="Niskanen T."/>
            <person name="Noordeloos M.E."/>
            <person name="Ohm R.A."/>
            <person name="Ortiz-Santana B."/>
            <person name="Ovrebo C."/>
            <person name="Racz N."/>
            <person name="Riley R."/>
            <person name="Savchenko A."/>
            <person name="Shiryaev A."/>
            <person name="Soop K."/>
            <person name="Spirin V."/>
            <person name="Szebenyi C."/>
            <person name="Tomsovsky M."/>
            <person name="Tulloss R.E."/>
            <person name="Uehling J."/>
            <person name="Grigoriev I.V."/>
            <person name="Vagvolgyi C."/>
            <person name="Papp T."/>
            <person name="Martin F.M."/>
            <person name="Miettinen O."/>
            <person name="Hibbett D.S."/>
            <person name="Nagy L.G."/>
        </authorList>
    </citation>
    <scope>NUCLEOTIDE SEQUENCE [LARGE SCALE GENOMIC DNA]</scope>
    <source>
        <strain evidence="2 3">CBS 121175</strain>
    </source>
</reference>
<name>A0A5C3KA68_COPMA</name>
<evidence type="ECO:0000256" key="1">
    <source>
        <dbReference type="SAM" id="MobiDB-lite"/>
    </source>
</evidence>
<protein>
    <submittedName>
        <fullName evidence="2">Uncharacterized protein</fullName>
    </submittedName>
</protein>
<sequence>MLYHLKASGTYCELSGFAASYKILTALQLPLRAIITARFLLKLRIWDHEKQAVSNLNSDERLTTLQFARSASEGNQATLIDDLAGDIGPRWPSGLHDTQTEGAKEDGESRSLGPVERGS</sequence>